<name>A0A8S1XVC5_9CILI</name>
<evidence type="ECO:0000313" key="1">
    <source>
        <dbReference type="EMBL" id="CAD8205085.1"/>
    </source>
</evidence>
<evidence type="ECO:0000313" key="2">
    <source>
        <dbReference type="Proteomes" id="UP000689195"/>
    </source>
</evidence>
<dbReference type="EMBL" id="CAJJDO010000139">
    <property type="protein sequence ID" value="CAD8205085.1"/>
    <property type="molecule type" value="Genomic_DNA"/>
</dbReference>
<sequence length="54" mass="6602">MEVGELLFWQLGEILIVLASRIFQTQEFRLKLNIYEFKKTNNNSVLEFKDQYFR</sequence>
<accession>A0A8S1XVC5</accession>
<organism evidence="1 2">
    <name type="scientific">Paramecium pentaurelia</name>
    <dbReference type="NCBI Taxonomy" id="43138"/>
    <lineage>
        <taxon>Eukaryota</taxon>
        <taxon>Sar</taxon>
        <taxon>Alveolata</taxon>
        <taxon>Ciliophora</taxon>
        <taxon>Intramacronucleata</taxon>
        <taxon>Oligohymenophorea</taxon>
        <taxon>Peniculida</taxon>
        <taxon>Parameciidae</taxon>
        <taxon>Paramecium</taxon>
    </lineage>
</organism>
<gene>
    <name evidence="1" type="ORF">PPENT_87.1.T1390130</name>
</gene>
<dbReference type="AlphaFoldDB" id="A0A8S1XVC5"/>
<dbReference type="Proteomes" id="UP000689195">
    <property type="component" value="Unassembled WGS sequence"/>
</dbReference>
<comment type="caution">
    <text evidence="1">The sequence shown here is derived from an EMBL/GenBank/DDBJ whole genome shotgun (WGS) entry which is preliminary data.</text>
</comment>
<keyword evidence="2" id="KW-1185">Reference proteome</keyword>
<proteinExistence type="predicted"/>
<reference evidence="1" key="1">
    <citation type="submission" date="2021-01" db="EMBL/GenBank/DDBJ databases">
        <authorList>
            <consortium name="Genoscope - CEA"/>
            <person name="William W."/>
        </authorList>
    </citation>
    <scope>NUCLEOTIDE SEQUENCE</scope>
</reference>
<protein>
    <submittedName>
        <fullName evidence="1">Uncharacterized protein</fullName>
    </submittedName>
</protein>